<keyword evidence="2" id="KW-1185">Reference proteome</keyword>
<organism evidence="1 2">
    <name type="scientific">Actinoplanes sandaracinus</name>
    <dbReference type="NCBI Taxonomy" id="3045177"/>
    <lineage>
        <taxon>Bacteria</taxon>
        <taxon>Bacillati</taxon>
        <taxon>Actinomycetota</taxon>
        <taxon>Actinomycetes</taxon>
        <taxon>Micromonosporales</taxon>
        <taxon>Micromonosporaceae</taxon>
        <taxon>Actinoplanes</taxon>
    </lineage>
</organism>
<comment type="caution">
    <text evidence="1">The sequence shown here is derived from an EMBL/GenBank/DDBJ whole genome shotgun (WGS) entry which is preliminary data.</text>
</comment>
<dbReference type="Pfam" id="PF08877">
    <property type="entry name" value="MepB-like"/>
    <property type="match status" value="1"/>
</dbReference>
<dbReference type="EMBL" id="JASCTH010000016">
    <property type="protein sequence ID" value="MDI6101675.1"/>
    <property type="molecule type" value="Genomic_DNA"/>
</dbReference>
<reference evidence="1 2" key="1">
    <citation type="submission" date="2023-05" db="EMBL/GenBank/DDBJ databases">
        <title>Actinoplanes sp. NEAU-A12 genome sequencing.</title>
        <authorList>
            <person name="Wang Z.-S."/>
        </authorList>
    </citation>
    <scope>NUCLEOTIDE SEQUENCE [LARGE SCALE GENOMIC DNA]</scope>
    <source>
        <strain evidence="1 2">NEAU-A12</strain>
    </source>
</reference>
<protein>
    <submittedName>
        <fullName evidence="1">MepB family protein</fullName>
    </submittedName>
</protein>
<dbReference type="InterPro" id="IPR011235">
    <property type="entry name" value="MepB-like"/>
</dbReference>
<proteinExistence type="predicted"/>
<accession>A0ABT6WPW0</accession>
<evidence type="ECO:0000313" key="2">
    <source>
        <dbReference type="Proteomes" id="UP001241758"/>
    </source>
</evidence>
<name>A0ABT6WPW0_9ACTN</name>
<gene>
    <name evidence="1" type="ORF">QLQ12_23925</name>
</gene>
<sequence>MSAPLRRAVTPHGTSVVTDPWIDTDPVHDDLRAAKALVYDPGGFVCSRPLPERESADYCAHSFLVNGLSVRFRTGRTTPTKIGQFVTLWARSESGPIRPLNTGDAVDLVVISTRDARHFGQFVFPLEALRERGIVASNHSGGKRGFRVYPPWVTTASRQAITTQAWQVGYFLSVDDGMPLDITRTRELYGVANRLPAQSRS</sequence>
<dbReference type="Gene3D" id="3.40.1350.140">
    <property type="entry name" value="MepB-like"/>
    <property type="match status" value="1"/>
</dbReference>
<dbReference type="InterPro" id="IPR038231">
    <property type="entry name" value="MepB-like_sf"/>
</dbReference>
<evidence type="ECO:0000313" key="1">
    <source>
        <dbReference type="EMBL" id="MDI6101675.1"/>
    </source>
</evidence>
<dbReference type="Proteomes" id="UP001241758">
    <property type="component" value="Unassembled WGS sequence"/>
</dbReference>
<dbReference type="RefSeq" id="WP_282762659.1">
    <property type="nucleotide sequence ID" value="NZ_JASCTH010000016.1"/>
</dbReference>